<evidence type="ECO:0000313" key="2">
    <source>
        <dbReference type="EMBL" id="MXR41831.1"/>
    </source>
</evidence>
<dbReference type="EMBL" id="WUUS01000006">
    <property type="protein sequence ID" value="MXR41831.1"/>
    <property type="molecule type" value="Genomic_DNA"/>
</dbReference>
<gene>
    <name evidence="2" type="ORF">GRX01_10850</name>
</gene>
<dbReference type="OrthoDB" id="376146at2157"/>
<evidence type="ECO:0000256" key="1">
    <source>
        <dbReference type="SAM" id="MobiDB-lite"/>
    </source>
</evidence>
<protein>
    <submittedName>
        <fullName evidence="2">Uncharacterized protein</fullName>
    </submittedName>
</protein>
<proteinExistence type="predicted"/>
<dbReference type="RefSeq" id="WP_159666969.1">
    <property type="nucleotide sequence ID" value="NZ_WUUS01000006.1"/>
</dbReference>
<dbReference type="AlphaFoldDB" id="A0A6B0SZ62"/>
<dbReference type="Proteomes" id="UP000437065">
    <property type="component" value="Unassembled WGS sequence"/>
</dbReference>
<reference evidence="2 3" key="1">
    <citation type="submission" date="2019-12" db="EMBL/GenBank/DDBJ databases">
        <title>Isolation and characterization of three novel carbon monoxide-oxidizing members of Halobacteria from salione crusts and soils.</title>
        <authorList>
            <person name="Myers M.R."/>
            <person name="King G.M."/>
        </authorList>
    </citation>
    <scope>NUCLEOTIDE SEQUENCE [LARGE SCALE GENOMIC DNA]</scope>
    <source>
        <strain evidence="2 3">WSA2</strain>
    </source>
</reference>
<keyword evidence="3" id="KW-1185">Reference proteome</keyword>
<feature type="region of interest" description="Disordered" evidence="1">
    <location>
        <begin position="119"/>
        <end position="138"/>
    </location>
</feature>
<comment type="caution">
    <text evidence="2">The sequence shown here is derived from an EMBL/GenBank/DDBJ whole genome shotgun (WGS) entry which is preliminary data.</text>
</comment>
<name>A0A6B0SZ62_9EURY</name>
<accession>A0A6B0SZ62</accession>
<evidence type="ECO:0000313" key="3">
    <source>
        <dbReference type="Proteomes" id="UP000437065"/>
    </source>
</evidence>
<organism evidence="2 3">
    <name type="scientific">Halobaculum saliterrae</name>
    <dbReference type="NCBI Taxonomy" id="2073113"/>
    <lineage>
        <taxon>Archaea</taxon>
        <taxon>Methanobacteriati</taxon>
        <taxon>Methanobacteriota</taxon>
        <taxon>Stenosarchaea group</taxon>
        <taxon>Halobacteria</taxon>
        <taxon>Halobacteriales</taxon>
        <taxon>Haloferacaceae</taxon>
        <taxon>Halobaculum</taxon>
    </lineage>
</organism>
<sequence length="360" mass="39900">MESDALVCFQQTRRGTGERWYKVYRVGVDSPDDFVDRMGEYVRRTHFDGPVTAPHWFDTADGPEEKCRLAELGETLVPFTTPDVFVVTHKGVRPLLVVPMAIEIVPVLAGGLRTREYAASDCDTDGSDPTLAPESDATPKRVLDADAFEPPLSGEAAAGGRIEWFHLFALQAAYRLAVGPRSGVVDTDGEHPTMRVRDGDGVLCLDLLDTGALKRIDRDLLFLDYAPPEDAERSLEESLTVALRDTARLRWRYASHLWHARHGETDEWFAAIARNETEPEYADEVAATRGEFLEALADEYGASLTPFSTGVAGAALRYETGTRADTFSLTETPSFTHDSAADIMSRVEPGYVPEKRKKRF</sequence>